<protein>
    <submittedName>
        <fullName evidence="2">SPOR domain-containing protein</fullName>
    </submittedName>
</protein>
<proteinExistence type="predicted"/>
<accession>A0ABR8S7G6</accession>
<dbReference type="EMBL" id="JACSQK010000002">
    <property type="protein sequence ID" value="MBD7959422.1"/>
    <property type="molecule type" value="Genomic_DNA"/>
</dbReference>
<evidence type="ECO:0000313" key="3">
    <source>
        <dbReference type="Proteomes" id="UP000634919"/>
    </source>
</evidence>
<organism evidence="2 3">
    <name type="scientific">Comamonas avium</name>
    <dbReference type="NCBI Taxonomy" id="2762231"/>
    <lineage>
        <taxon>Bacteria</taxon>
        <taxon>Pseudomonadati</taxon>
        <taxon>Pseudomonadota</taxon>
        <taxon>Betaproteobacteria</taxon>
        <taxon>Burkholderiales</taxon>
        <taxon>Comamonadaceae</taxon>
        <taxon>Comamonas</taxon>
    </lineage>
</organism>
<reference evidence="2 3" key="1">
    <citation type="submission" date="2020-08" db="EMBL/GenBank/DDBJ databases">
        <title>A Genomic Blueprint of the Chicken Gut Microbiome.</title>
        <authorList>
            <person name="Gilroy R."/>
            <person name="Ravi A."/>
            <person name="Getino M."/>
            <person name="Pursley I."/>
            <person name="Horton D.L."/>
            <person name="Alikhan N.-F."/>
            <person name="Baker D."/>
            <person name="Gharbi K."/>
            <person name="Hall N."/>
            <person name="Watson M."/>
            <person name="Adriaenssens E.M."/>
            <person name="Foster-Nyarko E."/>
            <person name="Jarju S."/>
            <person name="Secka A."/>
            <person name="Antonio M."/>
            <person name="Oren A."/>
            <person name="Chaudhuri R."/>
            <person name="La Ragione R.M."/>
            <person name="Hildebrand F."/>
            <person name="Pallen M.J."/>
        </authorList>
    </citation>
    <scope>NUCLEOTIDE SEQUENCE [LARGE SCALE GENOMIC DNA]</scope>
    <source>
        <strain evidence="2 3">Sa2CVA6</strain>
    </source>
</reference>
<name>A0ABR8S7G6_9BURK</name>
<comment type="caution">
    <text evidence="2">The sequence shown here is derived from an EMBL/GenBank/DDBJ whole genome shotgun (WGS) entry which is preliminary data.</text>
</comment>
<evidence type="ECO:0000313" key="2">
    <source>
        <dbReference type="EMBL" id="MBD7959422.1"/>
    </source>
</evidence>
<evidence type="ECO:0000256" key="1">
    <source>
        <dbReference type="SAM" id="MobiDB-lite"/>
    </source>
</evidence>
<keyword evidence="3" id="KW-1185">Reference proteome</keyword>
<dbReference type="Proteomes" id="UP000634919">
    <property type="component" value="Unassembled WGS sequence"/>
</dbReference>
<feature type="compositionally biased region" description="Pro residues" evidence="1">
    <location>
        <begin position="53"/>
        <end position="64"/>
    </location>
</feature>
<gene>
    <name evidence="2" type="ORF">H9646_02930</name>
</gene>
<feature type="region of interest" description="Disordered" evidence="1">
    <location>
        <begin position="51"/>
        <end position="74"/>
    </location>
</feature>
<dbReference type="RefSeq" id="WP_191721850.1">
    <property type="nucleotide sequence ID" value="NZ_JACSQK010000002.1"/>
</dbReference>
<sequence length="232" mass="25379">MLRFALLVLLVANAGYLAWSQGWMATLGWMPEAQTEPYRLKQQVRPDVLSVVPTPPAATAPPAPTSSSVSATEPVEEILPETTVCLQSENMDEAQSKKLQQILQQSDLPSTSWEMQSSAIAGRWMVYLGKFPNETALEKRRAELRTRKIGYDRAGGSLEPGLSLGRFSSEDAATRELGQMLNQGVRGARVVQERAPQTLYALRLSHATAAQRSILQRLQPSMGGKALRACAS</sequence>